<protein>
    <recommendedName>
        <fullName evidence="4">Long-subunit fatty acid transport protein</fullName>
    </recommendedName>
</protein>
<dbReference type="Proteomes" id="UP000240572">
    <property type="component" value="Unassembled WGS sequence"/>
</dbReference>
<organism evidence="2 3">
    <name type="scientific">Taibaiella chishuiensis</name>
    <dbReference type="NCBI Taxonomy" id="1434707"/>
    <lineage>
        <taxon>Bacteria</taxon>
        <taxon>Pseudomonadati</taxon>
        <taxon>Bacteroidota</taxon>
        <taxon>Chitinophagia</taxon>
        <taxon>Chitinophagales</taxon>
        <taxon>Chitinophagaceae</taxon>
        <taxon>Taibaiella</taxon>
    </lineage>
</organism>
<comment type="caution">
    <text evidence="2">The sequence shown here is derived from an EMBL/GenBank/DDBJ whole genome shotgun (WGS) entry which is preliminary data.</text>
</comment>
<dbReference type="SUPFAM" id="SSF56935">
    <property type="entry name" value="Porins"/>
    <property type="match status" value="1"/>
</dbReference>
<dbReference type="OrthoDB" id="1491239at2"/>
<reference evidence="2 3" key="1">
    <citation type="submission" date="2018-03" db="EMBL/GenBank/DDBJ databases">
        <title>Genomic Encyclopedia of Type Strains, Phase III (KMG-III): the genomes of soil and plant-associated and newly described type strains.</title>
        <authorList>
            <person name="Whitman W."/>
        </authorList>
    </citation>
    <scope>NUCLEOTIDE SEQUENCE [LARGE SCALE GENOMIC DNA]</scope>
    <source>
        <strain evidence="2 3">CGMCC 1.12700</strain>
    </source>
</reference>
<sequence length="426" mass="47302">MSWDYKSIRGSKLLPLLTLLTLQQAVALGQSTTSPYSILGIGDIETKDYGKFFGMGSASVALRSASYINTANPASLTALDPNMINIDINGRWHSGRFQYNASDTLTSSNNDAAIRRLSLTFRPSQVWGLSFGIKPYSSVNYLLSQNLGLQDGATSNITKTVTGSGGVNQVYIANGFRIGKHLSVGLTASYLFGSLTNTTNYLYRDLNMDITRKEYQELRAFQFQLGLQYSGKIGAYATQHFGITLSNPATLKGDFSTDYLVGDSLTKSTSKTGKSFSIPLQLGLGYALELNENMTFAAAYTYYDWQRQKLNYPNAYTDKAQQYALGFQYTTHKRIQGQMREKMFFQLGVSYNQGYIHLLGQSIDDMSATAGIGSNLTRLINCYLGIEVGRKGDISKGQIRENYTQVSVGVTVKEFWYNTKKLRLYD</sequence>
<keyword evidence="1" id="KW-0732">Signal</keyword>
<evidence type="ECO:0000256" key="1">
    <source>
        <dbReference type="SAM" id="SignalP"/>
    </source>
</evidence>
<accession>A0A2P8D6D0</accession>
<dbReference type="EMBL" id="PYGD01000003">
    <property type="protein sequence ID" value="PSK92751.1"/>
    <property type="molecule type" value="Genomic_DNA"/>
</dbReference>
<gene>
    <name evidence="2" type="ORF">B0I18_103333</name>
</gene>
<dbReference type="Gene3D" id="2.40.160.60">
    <property type="entry name" value="Outer membrane protein transport protein (OMPP1/FadL/TodX)"/>
    <property type="match status" value="1"/>
</dbReference>
<name>A0A2P8D6D0_9BACT</name>
<dbReference type="AlphaFoldDB" id="A0A2P8D6D0"/>
<dbReference type="RefSeq" id="WP_106522929.1">
    <property type="nucleotide sequence ID" value="NZ_PYGD01000003.1"/>
</dbReference>
<evidence type="ECO:0000313" key="3">
    <source>
        <dbReference type="Proteomes" id="UP000240572"/>
    </source>
</evidence>
<keyword evidence="3" id="KW-1185">Reference proteome</keyword>
<evidence type="ECO:0008006" key="4">
    <source>
        <dbReference type="Google" id="ProtNLM"/>
    </source>
</evidence>
<feature type="signal peptide" evidence="1">
    <location>
        <begin position="1"/>
        <end position="27"/>
    </location>
</feature>
<proteinExistence type="predicted"/>
<evidence type="ECO:0000313" key="2">
    <source>
        <dbReference type="EMBL" id="PSK92751.1"/>
    </source>
</evidence>
<feature type="chain" id="PRO_5015184953" description="Long-subunit fatty acid transport protein" evidence="1">
    <location>
        <begin position="28"/>
        <end position="426"/>
    </location>
</feature>